<feature type="chain" id="PRO_5020271792" evidence="2">
    <location>
        <begin position="22"/>
        <end position="614"/>
    </location>
</feature>
<evidence type="ECO:0000259" key="3">
    <source>
        <dbReference type="Pfam" id="PF00144"/>
    </source>
</evidence>
<evidence type="ECO:0000313" key="4">
    <source>
        <dbReference type="EMBL" id="TCO08917.1"/>
    </source>
</evidence>
<accession>A0A4R2GK08</accession>
<proteinExistence type="predicted"/>
<gene>
    <name evidence="4" type="ORF">EV194_104228</name>
</gene>
<dbReference type="RefSeq" id="WP_165921829.1">
    <property type="nucleotide sequence ID" value="NZ_SLWK01000004.1"/>
</dbReference>
<dbReference type="Gene3D" id="3.40.710.10">
    <property type="entry name" value="DD-peptidase/beta-lactamase superfamily"/>
    <property type="match status" value="1"/>
</dbReference>
<protein>
    <submittedName>
        <fullName evidence="4">CubicO group peptidase (Beta-lactamase class C family)</fullName>
    </submittedName>
</protein>
<evidence type="ECO:0000313" key="5">
    <source>
        <dbReference type="Proteomes" id="UP000295221"/>
    </source>
</evidence>
<dbReference type="InterPro" id="IPR012338">
    <property type="entry name" value="Beta-lactam/transpept-like"/>
</dbReference>
<evidence type="ECO:0000256" key="2">
    <source>
        <dbReference type="SAM" id="SignalP"/>
    </source>
</evidence>
<dbReference type="PANTHER" id="PTHR43283:SF11">
    <property type="entry name" value="BETA-LACTAMASE-RELATED DOMAIN-CONTAINING PROTEIN"/>
    <property type="match status" value="1"/>
</dbReference>
<dbReference type="GO" id="GO:0016787">
    <property type="term" value="F:hydrolase activity"/>
    <property type="evidence" value="ECO:0007669"/>
    <property type="project" value="UniProtKB-KW"/>
</dbReference>
<comment type="caution">
    <text evidence="4">The sequence shown here is derived from an EMBL/GenBank/DDBJ whole genome shotgun (WGS) entry which is preliminary data.</text>
</comment>
<keyword evidence="2" id="KW-0732">Signal</keyword>
<dbReference type="Proteomes" id="UP000295221">
    <property type="component" value="Unassembled WGS sequence"/>
</dbReference>
<organism evidence="4 5">
    <name type="scientific">Natronoflexus pectinivorans</name>
    <dbReference type="NCBI Taxonomy" id="682526"/>
    <lineage>
        <taxon>Bacteria</taxon>
        <taxon>Pseudomonadati</taxon>
        <taxon>Bacteroidota</taxon>
        <taxon>Bacteroidia</taxon>
        <taxon>Marinilabiliales</taxon>
        <taxon>Marinilabiliaceae</taxon>
        <taxon>Natronoflexus</taxon>
    </lineage>
</organism>
<name>A0A4R2GK08_9BACT</name>
<dbReference type="Pfam" id="PF00144">
    <property type="entry name" value="Beta-lactamase"/>
    <property type="match status" value="1"/>
</dbReference>
<dbReference type="SUPFAM" id="SSF56601">
    <property type="entry name" value="beta-lactamase/transpeptidase-like"/>
    <property type="match status" value="1"/>
</dbReference>
<evidence type="ECO:0000256" key="1">
    <source>
        <dbReference type="ARBA" id="ARBA00022801"/>
    </source>
</evidence>
<keyword evidence="1" id="KW-0378">Hydrolase</keyword>
<feature type="signal peptide" evidence="2">
    <location>
        <begin position="1"/>
        <end position="21"/>
    </location>
</feature>
<dbReference type="PANTHER" id="PTHR43283">
    <property type="entry name" value="BETA-LACTAMASE-RELATED"/>
    <property type="match status" value="1"/>
</dbReference>
<dbReference type="AlphaFoldDB" id="A0A4R2GK08"/>
<dbReference type="EMBL" id="SLWK01000004">
    <property type="protein sequence ID" value="TCO08917.1"/>
    <property type="molecule type" value="Genomic_DNA"/>
</dbReference>
<feature type="domain" description="Beta-lactamase-related" evidence="3">
    <location>
        <begin position="222"/>
        <end position="597"/>
    </location>
</feature>
<keyword evidence="5" id="KW-1185">Reference proteome</keyword>
<dbReference type="InterPro" id="IPR001466">
    <property type="entry name" value="Beta-lactam-related"/>
</dbReference>
<reference evidence="4 5" key="1">
    <citation type="submission" date="2019-03" db="EMBL/GenBank/DDBJ databases">
        <title>Genomic Encyclopedia of Type Strains, Phase IV (KMG-IV): sequencing the most valuable type-strain genomes for metagenomic binning, comparative biology and taxonomic classification.</title>
        <authorList>
            <person name="Goeker M."/>
        </authorList>
    </citation>
    <scope>NUCLEOTIDE SEQUENCE [LARGE SCALE GENOMIC DNA]</scope>
    <source>
        <strain evidence="4 5">DSM 24179</strain>
    </source>
</reference>
<sequence>MKVFNLILIFLIVLTNSSAMDEGEKHLPDTLFTEVTVLRNHDDAIPVKHLHKGRFACVVVGNADVFYSRLSLYKEMPLFGISPKNPGMAFSILNVLNEYDRLVIVIESSFVDKKIEQAISRLAREIQSVVLFLDDAFRLMHWDGIGEMPTLMISGGNCRVRQDLAAQVLFGGRAATGRLPYSVGNLFQEGDGISTEKLSRFSYHIPGHDDDEAHHHLKSKIDGFISHAISEQAFPGCQILMAINGRVLIHEAYGHHTYMDRTPVHLLDLYDVASVTKIAGPLPLLMKLTANETINLDAAFSHYWSDWRNRLFRRSNKSDLTLRQLLVHQGGLVPYINFYAGTKDDGMFVRRFYRHQYEERFTLEIDDHLYLRNRYLRRVYRDIRRSPVSENAGSRYSCLSFLVYPSVIEELTGIDYEEVLYENIYKPLGISRMVYNPLQKGFYREEIPPTEMDIAFRQTLVHGRVHDEAAAVLGGVSGNAGLFANANDLGKLMQMYLNGGHYGGEVLFPEDIMAEFNRVQFPELDNRRALGFDKPHLDNNERTDNNAFPALGADASSFGHLGFTGTMVWADPEHQIVYVFLSNRIHPSRSHNAISRLRVRTALLQMLYDEVLTQ</sequence>
<dbReference type="InterPro" id="IPR050789">
    <property type="entry name" value="Diverse_Enzym_Activities"/>
</dbReference>